<dbReference type="InterPro" id="IPR006696">
    <property type="entry name" value="DUF423"/>
</dbReference>
<evidence type="ECO:0000256" key="5">
    <source>
        <dbReference type="ARBA" id="ARBA00023034"/>
    </source>
</evidence>
<evidence type="ECO:0000259" key="7">
    <source>
        <dbReference type="Pfam" id="PF03016"/>
    </source>
</evidence>
<dbReference type="Gene3D" id="3.40.50.2000">
    <property type="entry name" value="Glycogen Phosphorylase B"/>
    <property type="match status" value="1"/>
</dbReference>
<dbReference type="Proteomes" id="UP000007305">
    <property type="component" value="Chromosome 3"/>
</dbReference>
<comment type="similarity">
    <text evidence="2">Belongs to the glycosyltransferase 47 family.</text>
</comment>
<dbReference type="InterPro" id="IPR004263">
    <property type="entry name" value="Exostosin"/>
</dbReference>
<dbReference type="Gramene" id="Zm00001eb125940_T002">
    <property type="protein sequence ID" value="Zm00001eb125940_P002"/>
    <property type="gene ID" value="Zm00001eb125940"/>
</dbReference>
<dbReference type="PANTHER" id="PTHR11062:SF200">
    <property type="entry name" value="BETA-1,4-XYLOSYLTRANSFERASE IRX10L-RELATED"/>
    <property type="match status" value="1"/>
</dbReference>
<sequence>MWSPIDLDLAELLLEGFVKRTSDRELVRPPAATPQKEVLVHMAMGGFVMHYGVAEAQLGLLIAILMLIPGLPKMDSLVNALKLIQPITKRPNVREEEDVGGDGSDAVAQGRRRLRFGTQHPCTISSTPRCCSGRPSPSAPTGGLLTAGIVLFSGTCYTVAYLEDRKFSSPAPLGGFAFIAAWASLLCVYYVWKVRTELLQHYGRNRKFYLKRKRFDNYRSEMARSLFCLCPLGWAPWSPRLVESVLLGCIPVIIADNIRLSFPPVLQWQEISLQVAEKDSQS</sequence>
<feature type="transmembrane region" description="Helical" evidence="6">
    <location>
        <begin position="142"/>
        <end position="161"/>
    </location>
</feature>
<protein>
    <recommendedName>
        <fullName evidence="7">Exostosin GT47 domain-containing protein</fullName>
    </recommendedName>
</protein>
<dbReference type="InterPro" id="IPR040911">
    <property type="entry name" value="Exostosin_GT47"/>
</dbReference>
<name>A0A804N0R5_MAIZE</name>
<accession>A0A804N0R5</accession>
<keyword evidence="3" id="KW-0808">Transferase</keyword>
<evidence type="ECO:0000256" key="1">
    <source>
        <dbReference type="ARBA" id="ARBA00004323"/>
    </source>
</evidence>
<evidence type="ECO:0000256" key="4">
    <source>
        <dbReference type="ARBA" id="ARBA00022968"/>
    </source>
</evidence>
<dbReference type="Pfam" id="PF03016">
    <property type="entry name" value="Exostosin_GT47"/>
    <property type="match status" value="1"/>
</dbReference>
<evidence type="ECO:0000256" key="3">
    <source>
        <dbReference type="ARBA" id="ARBA00022676"/>
    </source>
</evidence>
<dbReference type="Pfam" id="PF04241">
    <property type="entry name" value="DUF423"/>
    <property type="match status" value="1"/>
</dbReference>
<dbReference type="AlphaFoldDB" id="A0A804N0R5"/>
<evidence type="ECO:0000313" key="9">
    <source>
        <dbReference type="Proteomes" id="UP000007305"/>
    </source>
</evidence>
<keyword evidence="6" id="KW-0472">Membrane</keyword>
<keyword evidence="5" id="KW-0333">Golgi apparatus</keyword>
<evidence type="ECO:0000256" key="6">
    <source>
        <dbReference type="SAM" id="Phobius"/>
    </source>
</evidence>
<reference evidence="9" key="1">
    <citation type="submission" date="2015-12" db="EMBL/GenBank/DDBJ databases">
        <title>Update maize B73 reference genome by single molecule sequencing technologies.</title>
        <authorList>
            <consortium name="Maize Genome Sequencing Project"/>
            <person name="Ware D."/>
        </authorList>
    </citation>
    <scope>NUCLEOTIDE SEQUENCE [LARGE SCALE GENOMIC DNA]</scope>
    <source>
        <strain evidence="9">cv. B73</strain>
    </source>
</reference>
<evidence type="ECO:0000313" key="8">
    <source>
        <dbReference type="EnsemblPlants" id="Zm00001eb125940_P002"/>
    </source>
</evidence>
<reference evidence="8" key="3">
    <citation type="submission" date="2021-05" db="UniProtKB">
        <authorList>
            <consortium name="EnsemblPlants"/>
        </authorList>
    </citation>
    <scope>IDENTIFICATION</scope>
    <source>
        <strain evidence="8">cv. B73</strain>
    </source>
</reference>
<feature type="transmembrane region" description="Helical" evidence="6">
    <location>
        <begin position="173"/>
        <end position="192"/>
    </location>
</feature>
<keyword evidence="4" id="KW-0735">Signal-anchor</keyword>
<feature type="domain" description="Exostosin GT47" evidence="7">
    <location>
        <begin position="193"/>
        <end position="280"/>
    </location>
</feature>
<proteinExistence type="inferred from homology"/>
<evidence type="ECO:0000256" key="2">
    <source>
        <dbReference type="ARBA" id="ARBA00010271"/>
    </source>
</evidence>
<dbReference type="GO" id="GO:0016757">
    <property type="term" value="F:glycosyltransferase activity"/>
    <property type="evidence" value="ECO:0007669"/>
    <property type="project" value="UniProtKB-KW"/>
</dbReference>
<reference evidence="8" key="2">
    <citation type="submission" date="2019-07" db="EMBL/GenBank/DDBJ databases">
        <authorList>
            <person name="Seetharam A."/>
            <person name="Woodhouse M."/>
            <person name="Cannon E."/>
        </authorList>
    </citation>
    <scope>NUCLEOTIDE SEQUENCE [LARGE SCALE GENOMIC DNA]</scope>
    <source>
        <strain evidence="8">cv. B73</strain>
    </source>
</reference>
<dbReference type="GO" id="GO:0000139">
    <property type="term" value="C:Golgi membrane"/>
    <property type="evidence" value="ECO:0007669"/>
    <property type="project" value="UniProtKB-SubCell"/>
</dbReference>
<dbReference type="PANTHER" id="PTHR11062">
    <property type="entry name" value="EXOSTOSIN HEPARAN SULFATE GLYCOSYLTRANSFERASE -RELATED"/>
    <property type="match status" value="1"/>
</dbReference>
<keyword evidence="3" id="KW-0328">Glycosyltransferase</keyword>
<keyword evidence="6" id="KW-1133">Transmembrane helix</keyword>
<keyword evidence="6" id="KW-0812">Transmembrane</keyword>
<organism evidence="8 9">
    <name type="scientific">Zea mays</name>
    <name type="common">Maize</name>
    <dbReference type="NCBI Taxonomy" id="4577"/>
    <lineage>
        <taxon>Eukaryota</taxon>
        <taxon>Viridiplantae</taxon>
        <taxon>Streptophyta</taxon>
        <taxon>Embryophyta</taxon>
        <taxon>Tracheophyta</taxon>
        <taxon>Spermatophyta</taxon>
        <taxon>Magnoliopsida</taxon>
        <taxon>Liliopsida</taxon>
        <taxon>Poales</taxon>
        <taxon>Poaceae</taxon>
        <taxon>PACMAD clade</taxon>
        <taxon>Panicoideae</taxon>
        <taxon>Andropogonodae</taxon>
        <taxon>Andropogoneae</taxon>
        <taxon>Tripsacinae</taxon>
        <taxon>Zea</taxon>
    </lineage>
</organism>
<feature type="transmembrane region" description="Helical" evidence="6">
    <location>
        <begin position="48"/>
        <end position="68"/>
    </location>
</feature>
<dbReference type="EnsemblPlants" id="Zm00001eb125940_T002">
    <property type="protein sequence ID" value="Zm00001eb125940_P002"/>
    <property type="gene ID" value="Zm00001eb125940"/>
</dbReference>
<comment type="subcellular location">
    <subcellularLocation>
        <location evidence="1">Golgi apparatus membrane</location>
        <topology evidence="1">Single-pass type II membrane protein</topology>
    </subcellularLocation>
</comment>
<keyword evidence="9" id="KW-1185">Reference proteome</keyword>